<organism evidence="1 2">
    <name type="scientific">Kibdelosporangium lantanae</name>
    <dbReference type="NCBI Taxonomy" id="1497396"/>
    <lineage>
        <taxon>Bacteria</taxon>
        <taxon>Bacillati</taxon>
        <taxon>Actinomycetota</taxon>
        <taxon>Actinomycetes</taxon>
        <taxon>Pseudonocardiales</taxon>
        <taxon>Pseudonocardiaceae</taxon>
        <taxon>Kibdelosporangium</taxon>
    </lineage>
</organism>
<dbReference type="Proteomes" id="UP001597045">
    <property type="component" value="Unassembled WGS sequence"/>
</dbReference>
<proteinExistence type="predicted"/>
<evidence type="ECO:0000313" key="1">
    <source>
        <dbReference type="EMBL" id="MFD1048646.1"/>
    </source>
</evidence>
<keyword evidence="2" id="KW-1185">Reference proteome</keyword>
<accession>A0ABW3MD39</accession>
<protein>
    <submittedName>
        <fullName evidence="1">Uncharacterized protein</fullName>
    </submittedName>
</protein>
<reference evidence="2" key="1">
    <citation type="journal article" date="2019" name="Int. J. Syst. Evol. Microbiol.">
        <title>The Global Catalogue of Microorganisms (GCM) 10K type strain sequencing project: providing services to taxonomists for standard genome sequencing and annotation.</title>
        <authorList>
            <consortium name="The Broad Institute Genomics Platform"/>
            <consortium name="The Broad Institute Genome Sequencing Center for Infectious Disease"/>
            <person name="Wu L."/>
            <person name="Ma J."/>
        </authorList>
    </citation>
    <scope>NUCLEOTIDE SEQUENCE [LARGE SCALE GENOMIC DNA]</scope>
    <source>
        <strain evidence="2">JCM 31486</strain>
    </source>
</reference>
<evidence type="ECO:0000313" key="2">
    <source>
        <dbReference type="Proteomes" id="UP001597045"/>
    </source>
</evidence>
<name>A0ABW3MD39_9PSEU</name>
<sequence>MQTTEPDSIAELIADCAQIPRSVRESPNTPPIQRHAAVWEVTDSCRAQVADLDEYV</sequence>
<gene>
    <name evidence="1" type="ORF">ACFQ1S_25500</name>
</gene>
<comment type="caution">
    <text evidence="1">The sequence shown here is derived from an EMBL/GenBank/DDBJ whole genome shotgun (WGS) entry which is preliminary data.</text>
</comment>
<dbReference type="EMBL" id="JBHTIS010001716">
    <property type="protein sequence ID" value="MFD1048646.1"/>
    <property type="molecule type" value="Genomic_DNA"/>
</dbReference>